<dbReference type="PROSITE" id="PS51462">
    <property type="entry name" value="NUDIX"/>
    <property type="match status" value="1"/>
</dbReference>
<dbReference type="EC" id="3.6.1.-" evidence="4"/>
<dbReference type="InterPro" id="IPR020084">
    <property type="entry name" value="NUDIX_hydrolase_CS"/>
</dbReference>
<dbReference type="InterPro" id="IPR000086">
    <property type="entry name" value="NUDIX_hydrolase_dom"/>
</dbReference>
<reference evidence="4 5" key="1">
    <citation type="submission" date="2023-04" db="EMBL/GenBank/DDBJ databases">
        <title>A long-awaited taxogenomic arrangement of the family Halomonadaceae.</title>
        <authorList>
            <person name="De La Haba R."/>
            <person name="Chuvochina M."/>
            <person name="Wittouck S."/>
            <person name="Arahal D.R."/>
            <person name="Sanchez-Porro C."/>
            <person name="Hugenholtz P."/>
            <person name="Ventosa A."/>
        </authorList>
    </citation>
    <scope>NUCLEOTIDE SEQUENCE [LARGE SCALE GENOMIC DNA]</scope>
    <source>
        <strain evidence="4 5">DSM 22428</strain>
    </source>
</reference>
<dbReference type="SUPFAM" id="SSF55811">
    <property type="entry name" value="Nudix"/>
    <property type="match status" value="1"/>
</dbReference>
<dbReference type="Proteomes" id="UP001269375">
    <property type="component" value="Unassembled WGS sequence"/>
</dbReference>
<dbReference type="NCBIfam" id="NF008736">
    <property type="entry name" value="PRK11762.1"/>
    <property type="match status" value="1"/>
</dbReference>
<evidence type="ECO:0000313" key="5">
    <source>
        <dbReference type="Proteomes" id="UP001269375"/>
    </source>
</evidence>
<proteinExistence type="predicted"/>
<accession>A0ABU1GWK4</accession>
<dbReference type="PROSITE" id="PS00893">
    <property type="entry name" value="NUDIX_BOX"/>
    <property type="match status" value="1"/>
</dbReference>
<dbReference type="CDD" id="cd24156">
    <property type="entry name" value="NUDIX_ADPRase_NudE"/>
    <property type="match status" value="1"/>
</dbReference>
<dbReference type="RefSeq" id="WP_251593963.1">
    <property type="nucleotide sequence ID" value="NZ_JAMLJI010000003.1"/>
</dbReference>
<dbReference type="PANTHER" id="PTHR11839:SF12">
    <property type="entry name" value="ADP COMPOUNDS HYDROLASE NUDE"/>
    <property type="match status" value="1"/>
</dbReference>
<organism evidence="4 5">
    <name type="scientific">Larsenimonas suaedae</name>
    <dbReference type="NCBI Taxonomy" id="1851019"/>
    <lineage>
        <taxon>Bacteria</taxon>
        <taxon>Pseudomonadati</taxon>
        <taxon>Pseudomonadota</taxon>
        <taxon>Gammaproteobacteria</taxon>
        <taxon>Oceanospirillales</taxon>
        <taxon>Halomonadaceae</taxon>
        <taxon>Larsenimonas</taxon>
    </lineage>
</organism>
<dbReference type="Gene3D" id="3.90.79.10">
    <property type="entry name" value="Nucleoside Triphosphate Pyrophosphohydrolase"/>
    <property type="match status" value="1"/>
</dbReference>
<feature type="domain" description="Nudix hydrolase" evidence="3">
    <location>
        <begin position="43"/>
        <end position="179"/>
    </location>
</feature>
<keyword evidence="5" id="KW-1185">Reference proteome</keyword>
<name>A0ABU1GWK4_9GAMM</name>
<evidence type="ECO:0000259" key="3">
    <source>
        <dbReference type="PROSITE" id="PS51462"/>
    </source>
</evidence>
<sequence>MPDEKKPRIEALETVAESALFRIEAMDLTFSNGNTRRFERLRGRGKGAGAVMIVALSDPEHVLLVREYAAGIDEYALGLPKGVIDQGEDVLTAANRELKEECGFGAHVLEQLTELSLAPNYMSHRIQVVLAQELYEERLDGDEPEPLETVRVRLDELGELLTRADVHEGRSIAALFMAREYLRAREENDASWW</sequence>
<dbReference type="EMBL" id="JARWAO010000005">
    <property type="protein sequence ID" value="MDR5896388.1"/>
    <property type="molecule type" value="Genomic_DNA"/>
</dbReference>
<gene>
    <name evidence="4" type="primary">nudE</name>
    <name evidence="4" type="ORF">QC825_09920</name>
</gene>
<dbReference type="InterPro" id="IPR015797">
    <property type="entry name" value="NUDIX_hydrolase-like_dom_sf"/>
</dbReference>
<evidence type="ECO:0000256" key="1">
    <source>
        <dbReference type="ARBA" id="ARBA00001946"/>
    </source>
</evidence>
<keyword evidence="2 4" id="KW-0378">Hydrolase</keyword>
<comment type="cofactor">
    <cofactor evidence="1">
        <name>Mg(2+)</name>
        <dbReference type="ChEBI" id="CHEBI:18420"/>
    </cofactor>
</comment>
<comment type="caution">
    <text evidence="4">The sequence shown here is derived from an EMBL/GenBank/DDBJ whole genome shotgun (WGS) entry which is preliminary data.</text>
</comment>
<dbReference type="GO" id="GO:0016787">
    <property type="term" value="F:hydrolase activity"/>
    <property type="evidence" value="ECO:0007669"/>
    <property type="project" value="UniProtKB-KW"/>
</dbReference>
<dbReference type="PANTHER" id="PTHR11839">
    <property type="entry name" value="UDP/ADP-SUGAR PYROPHOSPHATASE"/>
    <property type="match status" value="1"/>
</dbReference>
<evidence type="ECO:0000313" key="4">
    <source>
        <dbReference type="EMBL" id="MDR5896388.1"/>
    </source>
</evidence>
<evidence type="ECO:0000256" key="2">
    <source>
        <dbReference type="ARBA" id="ARBA00022801"/>
    </source>
</evidence>
<dbReference type="Pfam" id="PF00293">
    <property type="entry name" value="NUDIX"/>
    <property type="match status" value="1"/>
</dbReference>
<protein>
    <submittedName>
        <fullName evidence="4">ADP compounds hydrolase NudE</fullName>
        <ecNumber evidence="4">3.6.1.-</ecNumber>
    </submittedName>
</protein>